<dbReference type="Pfam" id="PF11248">
    <property type="entry name" value="DUF3046"/>
    <property type="match status" value="1"/>
</dbReference>
<evidence type="ECO:0000313" key="2">
    <source>
        <dbReference type="Proteomes" id="UP000324678"/>
    </source>
</evidence>
<organism evidence="1 2">
    <name type="scientific">Agromyces intestinalis</name>
    <dbReference type="NCBI Taxonomy" id="2592652"/>
    <lineage>
        <taxon>Bacteria</taxon>
        <taxon>Bacillati</taxon>
        <taxon>Actinomycetota</taxon>
        <taxon>Actinomycetes</taxon>
        <taxon>Micrococcales</taxon>
        <taxon>Microbacteriaceae</taxon>
        <taxon>Agromyces</taxon>
    </lineage>
</organism>
<proteinExistence type="predicted"/>
<sequence length="75" mass="8040">MKLSEFQFAVDQEFGAAYGAVVIGDVGLETFGGRTAREALAAGAAPRDVWAALCAAMDVPVERRHGPEHRERPGR</sequence>
<dbReference type="EMBL" id="CP043505">
    <property type="protein sequence ID" value="QEO13299.1"/>
    <property type="molecule type" value="Genomic_DNA"/>
</dbReference>
<dbReference type="RefSeq" id="WP_149159323.1">
    <property type="nucleotide sequence ID" value="NZ_CP043505.1"/>
</dbReference>
<name>A0A5C1YE53_9MICO</name>
<dbReference type="InterPro" id="IPR021408">
    <property type="entry name" value="DUF3046"/>
</dbReference>
<reference evidence="1 2" key="1">
    <citation type="submission" date="2019-09" db="EMBL/GenBank/DDBJ databases">
        <title>Genome sequencing of strain KACC 19306.</title>
        <authorList>
            <person name="Heo J."/>
            <person name="Kim S.-J."/>
            <person name="Kim J.-S."/>
            <person name="Hong S.-B."/>
            <person name="Kwon S.-W."/>
        </authorList>
    </citation>
    <scope>NUCLEOTIDE SEQUENCE [LARGE SCALE GENOMIC DNA]</scope>
    <source>
        <strain evidence="1 2">KACC 19306</strain>
    </source>
</reference>
<evidence type="ECO:0000313" key="1">
    <source>
        <dbReference type="EMBL" id="QEO13299.1"/>
    </source>
</evidence>
<keyword evidence="2" id="KW-1185">Reference proteome</keyword>
<accession>A0A5C1YE53</accession>
<dbReference type="Proteomes" id="UP000324678">
    <property type="component" value="Chromosome"/>
</dbReference>
<gene>
    <name evidence="1" type="ORF">FLP10_01855</name>
</gene>
<protein>
    <submittedName>
        <fullName evidence="1">DUF3046 domain-containing protein</fullName>
    </submittedName>
</protein>
<dbReference type="KEGG" id="ail:FLP10_01855"/>
<dbReference type="AlphaFoldDB" id="A0A5C1YE53"/>
<dbReference type="OrthoDB" id="3215033at2"/>